<gene>
    <name evidence="8" type="ORF">SAMN04488125_13030</name>
</gene>
<dbReference type="GO" id="GO:0005576">
    <property type="term" value="C:extracellular region"/>
    <property type="evidence" value="ECO:0007669"/>
    <property type="project" value="UniProtKB-SubCell"/>
</dbReference>
<keyword evidence="9" id="KW-1185">Reference proteome</keyword>
<accession>A0A1I4LMD9</accession>
<keyword evidence="5" id="KW-0677">Repeat</keyword>
<organism evidence="8 9">
    <name type="scientific">Methylorubrum salsuginis</name>
    <dbReference type="NCBI Taxonomy" id="414703"/>
    <lineage>
        <taxon>Bacteria</taxon>
        <taxon>Pseudomonadati</taxon>
        <taxon>Pseudomonadota</taxon>
        <taxon>Alphaproteobacteria</taxon>
        <taxon>Hyphomicrobiales</taxon>
        <taxon>Methylobacteriaceae</taxon>
        <taxon>Methylorubrum</taxon>
    </lineage>
</organism>
<dbReference type="GO" id="GO:0090729">
    <property type="term" value="F:toxin activity"/>
    <property type="evidence" value="ECO:0007669"/>
    <property type="project" value="UniProtKB-KW"/>
</dbReference>
<dbReference type="InterPro" id="IPR011049">
    <property type="entry name" value="Serralysin-like_metalloprot_C"/>
</dbReference>
<dbReference type="AlphaFoldDB" id="A0A1I4LMD9"/>
<keyword evidence="7" id="KW-0472">Membrane</keyword>
<dbReference type="STRING" id="414703.SAMN04488125_13030"/>
<evidence type="ECO:0000256" key="6">
    <source>
        <dbReference type="ARBA" id="ARBA00023026"/>
    </source>
</evidence>
<evidence type="ECO:0000256" key="2">
    <source>
        <dbReference type="ARBA" id="ARBA00004613"/>
    </source>
</evidence>
<dbReference type="OrthoDB" id="8019836at2"/>
<dbReference type="PANTHER" id="PTHR38340">
    <property type="entry name" value="S-LAYER PROTEIN"/>
    <property type="match status" value="1"/>
</dbReference>
<dbReference type="GO" id="GO:0005509">
    <property type="term" value="F:calcium ion binding"/>
    <property type="evidence" value="ECO:0007669"/>
    <property type="project" value="InterPro"/>
</dbReference>
<keyword evidence="6" id="KW-0843">Virulence</keyword>
<dbReference type="InterPro" id="IPR050557">
    <property type="entry name" value="RTX_toxin/Mannuronan_C5-epim"/>
</dbReference>
<protein>
    <submittedName>
        <fullName evidence="8">Ca2+-binding protein, RTX toxin-related</fullName>
    </submittedName>
</protein>
<dbReference type="Proteomes" id="UP000198804">
    <property type="component" value="Unassembled WGS sequence"/>
</dbReference>
<evidence type="ECO:0000256" key="4">
    <source>
        <dbReference type="ARBA" id="ARBA00022656"/>
    </source>
</evidence>
<proteinExistence type="predicted"/>
<dbReference type="SUPFAM" id="SSF51120">
    <property type="entry name" value="beta-Roll"/>
    <property type="match status" value="6"/>
</dbReference>
<dbReference type="PANTHER" id="PTHR38340:SF1">
    <property type="entry name" value="S-LAYER PROTEIN"/>
    <property type="match status" value="1"/>
</dbReference>
<dbReference type="Pfam" id="PF00353">
    <property type="entry name" value="HemolysinCabind"/>
    <property type="match status" value="10"/>
</dbReference>
<evidence type="ECO:0000256" key="5">
    <source>
        <dbReference type="ARBA" id="ARBA00022737"/>
    </source>
</evidence>
<dbReference type="PROSITE" id="PS00330">
    <property type="entry name" value="HEMOLYSIN_CALCIUM"/>
    <property type="match status" value="4"/>
</dbReference>
<keyword evidence="3" id="KW-0964">Secreted</keyword>
<dbReference type="PRINTS" id="PR01488">
    <property type="entry name" value="RTXTOXINA"/>
</dbReference>
<evidence type="ECO:0000313" key="8">
    <source>
        <dbReference type="EMBL" id="SFL92110.1"/>
    </source>
</evidence>
<dbReference type="GO" id="GO:0016020">
    <property type="term" value="C:membrane"/>
    <property type="evidence" value="ECO:0007669"/>
    <property type="project" value="UniProtKB-SubCell"/>
</dbReference>
<dbReference type="InterPro" id="IPR018511">
    <property type="entry name" value="Hemolysin-typ_Ca-bd_CS"/>
</dbReference>
<evidence type="ECO:0000256" key="1">
    <source>
        <dbReference type="ARBA" id="ARBA00004370"/>
    </source>
</evidence>
<dbReference type="InterPro" id="IPR001343">
    <property type="entry name" value="Hemolysn_Ca-bd"/>
</dbReference>
<dbReference type="EMBL" id="FOSV01000030">
    <property type="protein sequence ID" value="SFL92110.1"/>
    <property type="molecule type" value="Genomic_DNA"/>
</dbReference>
<sequence>MAIYTGNANANTIQGSRAGDYISGLNGDDVLYGNDGQDRLYGGNGKDFLFGGLGDDWSYGGNGDDTFVPFWFYDYNGTFSASYEKDTIDGGYGFDTVQGIVEGLVNTRAGATWGLTVDLQAHTLDLRYDDDSLSSEIHKYATLYNIEGVVGTRMSDSISGDANRNTFEHGEFVGANGNGVVDIYDGRGGVDGYFAATSFLTGYKVLPAGTAPSGVMAPFEIAYGTRAAQLAAVFNLPAGQLKTGDGVALYEIWYDANNNNTFDTGELRQELNILRNIEQYQGTQFDDRMSGSAKNEIFAGGLGKNTIVGGGGLDFVDYHGITDGTLFTNGQHLEINLGPVGGPGAHFVDADGVEVANSAIVDTFQNISLNQGAIGSAFGDEIKGFSSLYATPTAYGSATYNFTVFAEEGDDAVQGSAGNDVLDGGSGNDILVGDAQWDIDLSKSPALYAYAFRDILIGGEGSDVMDGGIGFDIVSYRDAKTSISADLLSGQGGLAVIDGATVPGAESDGDLYVNVEGVVGSGFADVIRGDTGDNVLEGRDGDDRLIGCDGNDTIWGEADPASKVPAGTGDLRPTADLNPNVCCDPTVPAGATPEKSYDDRLEGGCGNDVLYGQAGHDDLFGEEDNDRLDGGDGQDCLVGGIGNDTLIGGRDTDVLEGGDGNDRLDGGAGFDLIFGGTGADTVDYGASGAGVTVSLLRWWENDGGDASADYIESFIGLMTKDGCSVDAVADGSFLGLVAGLGADNATTQAFTFRLPDVIVGVENVKGSAFADTITGDAGNNVLEGGGGADTMIGGIGNDTYAVDNADDRVVEANGQGTDTVVSTTGYTLGAGQSIEALQLAASTGTQALNLTGNEFANILRGNAGANALDGRGGADQMYGGAGNDVYSIDNAADRIFEGANQGTDRAVATVSYALAAGQQVEGLQLLSSTGTAALNLTGNEFGQTLVGNNGANVLDGKGGADLLLGRGGADSFAFSTALGTGNVDHLVDFATEDTVRLSKSVFSALSAGSLAAAAFKDLSVAGAKVDADDRILYDKKTGALSYDADGSGSKAAVQFAIIDTKVALTAADVFVV</sequence>
<evidence type="ECO:0000256" key="7">
    <source>
        <dbReference type="ARBA" id="ARBA00023136"/>
    </source>
</evidence>
<reference evidence="9" key="1">
    <citation type="submission" date="2016-10" db="EMBL/GenBank/DDBJ databases">
        <authorList>
            <person name="Varghese N."/>
            <person name="Submissions S."/>
        </authorList>
    </citation>
    <scope>NUCLEOTIDE SEQUENCE [LARGE SCALE GENOMIC DNA]</scope>
    <source>
        <strain evidence="9">CGMCC 1.6474</strain>
    </source>
</reference>
<dbReference type="Gene3D" id="2.150.10.10">
    <property type="entry name" value="Serralysin-like metalloprotease, C-terminal"/>
    <property type="match status" value="5"/>
</dbReference>
<keyword evidence="4" id="KW-0800">Toxin</keyword>
<evidence type="ECO:0000313" key="9">
    <source>
        <dbReference type="Proteomes" id="UP000198804"/>
    </source>
</evidence>
<comment type="subcellular location">
    <subcellularLocation>
        <location evidence="1">Membrane</location>
    </subcellularLocation>
    <subcellularLocation>
        <location evidence="2">Secreted</location>
    </subcellularLocation>
</comment>
<name>A0A1I4LMD9_9HYPH</name>
<dbReference type="PRINTS" id="PR00313">
    <property type="entry name" value="CABNDNGRPT"/>
</dbReference>
<evidence type="ECO:0000256" key="3">
    <source>
        <dbReference type="ARBA" id="ARBA00022525"/>
    </source>
</evidence>
<dbReference type="InterPro" id="IPR003995">
    <property type="entry name" value="RTX_toxin_determinant-A"/>
</dbReference>
<dbReference type="RefSeq" id="WP_091951447.1">
    <property type="nucleotide sequence ID" value="NZ_FOSV01000030.1"/>
</dbReference>